<dbReference type="Gene3D" id="1.10.260.40">
    <property type="entry name" value="lambda repressor-like DNA-binding domains"/>
    <property type="match status" value="1"/>
</dbReference>
<evidence type="ECO:0000256" key="1">
    <source>
        <dbReference type="ARBA" id="ARBA00007227"/>
    </source>
</evidence>
<sequence length="347" mass="39324">MKGISERLLVARKMAGISLQELADKVSLVHPISRQAIHQFEQGKTNPEPSTLLAIAKALGVDINFFFREHKVSFGKIEYRKKVKLSKTEEISIQEKSKDILERYFELESITNSFLHFSNPLGEFLITNNSDIEKAADTLREKWELGTKPIPSVLEMLEEKGIKIVEIPTTDGFQGFCAKVDEQIIIVLNQNDNSVRKRFTALHELGHILLKFSEEIDIEKACHYFAGALLFPKKSVIESFSAKRHKIALVELIQLKEYYGISIQAMLIRLKHLAIINETTYKSIVIWLSKSKQGGKNEPGEFRGDETPIRFNQLLYRAAVEEIVSLSKAASIANISLTTLRRKLAGL</sequence>
<dbReference type="Pfam" id="PF01381">
    <property type="entry name" value="HTH_3"/>
    <property type="match status" value="1"/>
</dbReference>
<dbReference type="SUPFAM" id="SSF47413">
    <property type="entry name" value="lambda repressor-like DNA-binding domains"/>
    <property type="match status" value="1"/>
</dbReference>
<dbReference type="PANTHER" id="PTHR43236">
    <property type="entry name" value="ANTITOXIN HIGA1"/>
    <property type="match status" value="1"/>
</dbReference>
<reference evidence="3 4" key="1">
    <citation type="submission" date="2023-05" db="EMBL/GenBank/DDBJ databases">
        <title>Novel species of genus Flectobacillus isolated from stream in China.</title>
        <authorList>
            <person name="Lu H."/>
        </authorList>
    </citation>
    <scope>NUCLEOTIDE SEQUENCE [LARGE SCALE GENOMIC DNA]</scope>
    <source>
        <strain evidence="3 4">KCTC 42575</strain>
    </source>
</reference>
<evidence type="ECO:0000313" key="3">
    <source>
        <dbReference type="EMBL" id="MDI9859334.1"/>
    </source>
</evidence>
<dbReference type="InterPro" id="IPR001387">
    <property type="entry name" value="Cro/C1-type_HTH"/>
</dbReference>
<keyword evidence="4" id="KW-1185">Reference proteome</keyword>
<name>A0ABT6Y6Y8_9BACT</name>
<evidence type="ECO:0000313" key="4">
    <source>
        <dbReference type="Proteomes" id="UP001236507"/>
    </source>
</evidence>
<evidence type="ECO:0000259" key="2">
    <source>
        <dbReference type="PROSITE" id="PS50943"/>
    </source>
</evidence>
<dbReference type="RefSeq" id="WP_283344290.1">
    <property type="nucleotide sequence ID" value="NZ_JASHIF010000007.1"/>
</dbReference>
<dbReference type="InterPro" id="IPR052345">
    <property type="entry name" value="Rad_response_metalloprotease"/>
</dbReference>
<dbReference type="CDD" id="cd00093">
    <property type="entry name" value="HTH_XRE"/>
    <property type="match status" value="1"/>
</dbReference>
<dbReference type="SMART" id="SM00530">
    <property type="entry name" value="HTH_XRE"/>
    <property type="match status" value="1"/>
</dbReference>
<accession>A0ABT6Y6Y8</accession>
<dbReference type="Pfam" id="PF06114">
    <property type="entry name" value="Peptidase_M78"/>
    <property type="match status" value="1"/>
</dbReference>
<comment type="caution">
    <text evidence="3">The sequence shown here is derived from an EMBL/GenBank/DDBJ whole genome shotgun (WGS) entry which is preliminary data.</text>
</comment>
<dbReference type="Proteomes" id="UP001236507">
    <property type="component" value="Unassembled WGS sequence"/>
</dbReference>
<organism evidence="3 4">
    <name type="scientific">Flectobacillus roseus</name>
    <dbReference type="NCBI Taxonomy" id="502259"/>
    <lineage>
        <taxon>Bacteria</taxon>
        <taxon>Pseudomonadati</taxon>
        <taxon>Bacteroidota</taxon>
        <taxon>Cytophagia</taxon>
        <taxon>Cytophagales</taxon>
        <taxon>Flectobacillaceae</taxon>
        <taxon>Flectobacillus</taxon>
    </lineage>
</organism>
<gene>
    <name evidence="3" type="ORF">QM524_08950</name>
</gene>
<dbReference type="PANTHER" id="PTHR43236:SF1">
    <property type="entry name" value="BLL7220 PROTEIN"/>
    <property type="match status" value="1"/>
</dbReference>
<protein>
    <submittedName>
        <fullName evidence="3">XRE family transcriptional regulator</fullName>
    </submittedName>
</protein>
<dbReference type="PROSITE" id="PS50943">
    <property type="entry name" value="HTH_CROC1"/>
    <property type="match status" value="1"/>
</dbReference>
<feature type="domain" description="HTH cro/C1-type" evidence="2">
    <location>
        <begin position="8"/>
        <end position="66"/>
    </location>
</feature>
<dbReference type="InterPro" id="IPR010982">
    <property type="entry name" value="Lambda_DNA-bd_dom_sf"/>
</dbReference>
<dbReference type="Gene3D" id="1.10.10.2910">
    <property type="match status" value="1"/>
</dbReference>
<proteinExistence type="inferred from homology"/>
<dbReference type="EMBL" id="JASHIF010000007">
    <property type="protein sequence ID" value="MDI9859334.1"/>
    <property type="molecule type" value="Genomic_DNA"/>
</dbReference>
<dbReference type="InterPro" id="IPR010359">
    <property type="entry name" value="IrrE_HExxH"/>
</dbReference>
<comment type="similarity">
    <text evidence="1">Belongs to the short-chain fatty acyl-CoA assimilation regulator (ScfR) family.</text>
</comment>